<dbReference type="GO" id="GO:0016020">
    <property type="term" value="C:membrane"/>
    <property type="evidence" value="ECO:0007669"/>
    <property type="project" value="UniProtKB-SubCell"/>
</dbReference>
<reference evidence="9 10" key="1">
    <citation type="journal article" date="2016" name="Nat. Commun.">
        <title>Ectomycorrhizal ecology is imprinted in the genome of the dominant symbiotic fungus Cenococcum geophilum.</title>
        <authorList>
            <consortium name="DOE Joint Genome Institute"/>
            <person name="Peter M."/>
            <person name="Kohler A."/>
            <person name="Ohm R.A."/>
            <person name="Kuo A."/>
            <person name="Krutzmann J."/>
            <person name="Morin E."/>
            <person name="Arend M."/>
            <person name="Barry K.W."/>
            <person name="Binder M."/>
            <person name="Choi C."/>
            <person name="Clum A."/>
            <person name="Copeland A."/>
            <person name="Grisel N."/>
            <person name="Haridas S."/>
            <person name="Kipfer T."/>
            <person name="LaButti K."/>
            <person name="Lindquist E."/>
            <person name="Lipzen A."/>
            <person name="Maire R."/>
            <person name="Meier B."/>
            <person name="Mihaltcheva S."/>
            <person name="Molinier V."/>
            <person name="Murat C."/>
            <person name="Poggeler S."/>
            <person name="Quandt C.A."/>
            <person name="Sperisen C."/>
            <person name="Tritt A."/>
            <person name="Tisserant E."/>
            <person name="Crous P.W."/>
            <person name="Henrissat B."/>
            <person name="Nehls U."/>
            <person name="Egli S."/>
            <person name="Spatafora J.W."/>
            <person name="Grigoriev I.V."/>
            <person name="Martin F.M."/>
        </authorList>
    </citation>
    <scope>NUCLEOTIDE SEQUENCE [LARGE SCALE GENOMIC DNA]</scope>
    <source>
        <strain evidence="9 10">CBS 459.81</strain>
    </source>
</reference>
<proteinExistence type="inferred from homology"/>
<dbReference type="InterPro" id="IPR049326">
    <property type="entry name" value="Rhodopsin_dom_fungi"/>
</dbReference>
<evidence type="ECO:0000256" key="2">
    <source>
        <dbReference type="ARBA" id="ARBA00022692"/>
    </source>
</evidence>
<feature type="transmembrane region" description="Helical" evidence="7">
    <location>
        <begin position="171"/>
        <end position="194"/>
    </location>
</feature>
<name>A0A8E2J9V7_9PEZI</name>
<evidence type="ECO:0000259" key="8">
    <source>
        <dbReference type="Pfam" id="PF20684"/>
    </source>
</evidence>
<feature type="transmembrane region" description="Helical" evidence="7">
    <location>
        <begin position="246"/>
        <end position="269"/>
    </location>
</feature>
<dbReference type="PANTHER" id="PTHR33048:SF96">
    <property type="entry name" value="INTEGRAL MEMBRANE PROTEIN"/>
    <property type="match status" value="1"/>
</dbReference>
<dbReference type="Pfam" id="PF20684">
    <property type="entry name" value="Fung_rhodopsin"/>
    <property type="match status" value="1"/>
</dbReference>
<feature type="region of interest" description="Disordered" evidence="6">
    <location>
        <begin position="284"/>
        <end position="318"/>
    </location>
</feature>
<accession>A0A8E2J9V7</accession>
<comment type="similarity">
    <text evidence="5">Belongs to the SAT4 family.</text>
</comment>
<evidence type="ECO:0000256" key="5">
    <source>
        <dbReference type="ARBA" id="ARBA00038359"/>
    </source>
</evidence>
<organism evidence="9 10">
    <name type="scientific">Lepidopterella palustris CBS 459.81</name>
    <dbReference type="NCBI Taxonomy" id="1314670"/>
    <lineage>
        <taxon>Eukaryota</taxon>
        <taxon>Fungi</taxon>
        <taxon>Dikarya</taxon>
        <taxon>Ascomycota</taxon>
        <taxon>Pezizomycotina</taxon>
        <taxon>Dothideomycetes</taxon>
        <taxon>Pleosporomycetidae</taxon>
        <taxon>Mytilinidiales</taxon>
        <taxon>Argynnaceae</taxon>
        <taxon>Lepidopterella</taxon>
    </lineage>
</organism>
<sequence>MAENRGDQVTGVTAAFLSLAWLAVALRCYVRTRIIQIFGLDDWFAVLALVSLTVYSVFAFLGVHYGNGKHQADLSPHEVSMAFKYLYPILPAYNVTMILIKISVSIFLLRITVRKLYSWIIYSNLAVVLAFNSVVFFISIFQCQPVQYYWTKFEATQGAKGKCLSPTFVEVAGYVSAGISFGSDMVLAVLPAFLMWDLQIKPRAKVAVFFILLLGSLAGIVAIIRIPYTASASSDSDRTWTSTDLFIWAYLEPSIGIIAASAATLRPLFKRFFSKNRLFGNSTPLRNSSPWPGSSSRTGGYIRSRRGEGDGDGKGDVHELDMLTHSIRRDLHGDGTGIKTIIEAAAYHHERVDASGPGQRSLTKNYETTSTKGLVRERGDADGNGSHRGNSGDGDDSGSEDSAMETVWMKSGILKTTEVEMNSQVQSKGGGEEDREWE</sequence>
<dbReference type="PANTHER" id="PTHR33048">
    <property type="entry name" value="PTH11-LIKE INTEGRAL MEMBRANE PROTEIN (AFU_ORTHOLOGUE AFUA_5G11245)"/>
    <property type="match status" value="1"/>
</dbReference>
<feature type="transmembrane region" description="Helical" evidence="7">
    <location>
        <begin position="206"/>
        <end position="226"/>
    </location>
</feature>
<protein>
    <recommendedName>
        <fullName evidence="8">Rhodopsin domain-containing protein</fullName>
    </recommendedName>
</protein>
<evidence type="ECO:0000313" key="9">
    <source>
        <dbReference type="EMBL" id="OCK74789.1"/>
    </source>
</evidence>
<evidence type="ECO:0000256" key="4">
    <source>
        <dbReference type="ARBA" id="ARBA00023136"/>
    </source>
</evidence>
<feature type="transmembrane region" description="Helical" evidence="7">
    <location>
        <begin position="85"/>
        <end position="109"/>
    </location>
</feature>
<keyword evidence="4 7" id="KW-0472">Membrane</keyword>
<feature type="transmembrane region" description="Helical" evidence="7">
    <location>
        <begin position="12"/>
        <end position="30"/>
    </location>
</feature>
<feature type="compositionally biased region" description="Polar residues" evidence="6">
    <location>
        <begin position="284"/>
        <end position="298"/>
    </location>
</feature>
<feature type="compositionally biased region" description="Acidic residues" evidence="6">
    <location>
        <begin position="393"/>
        <end position="403"/>
    </location>
</feature>
<keyword evidence="10" id="KW-1185">Reference proteome</keyword>
<keyword evidence="3 7" id="KW-1133">Transmembrane helix</keyword>
<dbReference type="Proteomes" id="UP000250266">
    <property type="component" value="Unassembled WGS sequence"/>
</dbReference>
<gene>
    <name evidence="9" type="ORF">K432DRAFT_363110</name>
</gene>
<keyword evidence="2 7" id="KW-0812">Transmembrane</keyword>
<dbReference type="OrthoDB" id="3923077at2759"/>
<feature type="transmembrane region" description="Helical" evidence="7">
    <location>
        <begin position="116"/>
        <end position="141"/>
    </location>
</feature>
<evidence type="ECO:0000256" key="7">
    <source>
        <dbReference type="SAM" id="Phobius"/>
    </source>
</evidence>
<evidence type="ECO:0000313" key="10">
    <source>
        <dbReference type="Proteomes" id="UP000250266"/>
    </source>
</evidence>
<feature type="compositionally biased region" description="Polar residues" evidence="6">
    <location>
        <begin position="358"/>
        <end position="372"/>
    </location>
</feature>
<feature type="region of interest" description="Disordered" evidence="6">
    <location>
        <begin position="352"/>
        <end position="438"/>
    </location>
</feature>
<comment type="subcellular location">
    <subcellularLocation>
        <location evidence="1">Membrane</location>
        <topology evidence="1">Multi-pass membrane protein</topology>
    </subcellularLocation>
</comment>
<dbReference type="AlphaFoldDB" id="A0A8E2J9V7"/>
<dbReference type="EMBL" id="KV745413">
    <property type="protein sequence ID" value="OCK74789.1"/>
    <property type="molecule type" value="Genomic_DNA"/>
</dbReference>
<feature type="transmembrane region" description="Helical" evidence="7">
    <location>
        <begin position="42"/>
        <end position="65"/>
    </location>
</feature>
<evidence type="ECO:0000256" key="1">
    <source>
        <dbReference type="ARBA" id="ARBA00004141"/>
    </source>
</evidence>
<evidence type="ECO:0000256" key="6">
    <source>
        <dbReference type="SAM" id="MobiDB-lite"/>
    </source>
</evidence>
<feature type="domain" description="Rhodopsin" evidence="8">
    <location>
        <begin position="26"/>
        <end position="271"/>
    </location>
</feature>
<dbReference type="InterPro" id="IPR052337">
    <property type="entry name" value="SAT4-like"/>
</dbReference>
<evidence type="ECO:0000256" key="3">
    <source>
        <dbReference type="ARBA" id="ARBA00022989"/>
    </source>
</evidence>
<feature type="compositionally biased region" description="Basic and acidic residues" evidence="6">
    <location>
        <begin position="305"/>
        <end position="318"/>
    </location>
</feature>